<evidence type="ECO:0000259" key="7">
    <source>
        <dbReference type="PROSITE" id="PS51192"/>
    </source>
</evidence>
<feature type="compositionally biased region" description="Basic and acidic residues" evidence="6">
    <location>
        <begin position="168"/>
        <end position="189"/>
    </location>
</feature>
<dbReference type="GO" id="GO:0016787">
    <property type="term" value="F:hydrolase activity"/>
    <property type="evidence" value="ECO:0007669"/>
    <property type="project" value="UniProtKB-KW"/>
</dbReference>
<dbReference type="InterPro" id="IPR011545">
    <property type="entry name" value="DEAD/DEAH_box_helicase_dom"/>
</dbReference>
<dbReference type="CDD" id="cd18791">
    <property type="entry name" value="SF2_C_RHA"/>
    <property type="match status" value="1"/>
</dbReference>
<evidence type="ECO:0000259" key="8">
    <source>
        <dbReference type="PROSITE" id="PS51194"/>
    </source>
</evidence>
<keyword evidence="3" id="KW-0378">Hydrolase</keyword>
<dbReference type="EMBL" id="NHYE01001037">
    <property type="protein sequence ID" value="PPQ99940.1"/>
    <property type="molecule type" value="Genomic_DNA"/>
</dbReference>
<dbReference type="SUPFAM" id="SSF52540">
    <property type="entry name" value="P-loop containing nucleoside triphosphate hydrolases"/>
    <property type="match status" value="1"/>
</dbReference>
<evidence type="ECO:0000256" key="4">
    <source>
        <dbReference type="ARBA" id="ARBA00022806"/>
    </source>
</evidence>
<dbReference type="Pfam" id="PF07717">
    <property type="entry name" value="OB_NTP_bind"/>
    <property type="match status" value="1"/>
</dbReference>
<evidence type="ECO:0000256" key="3">
    <source>
        <dbReference type="ARBA" id="ARBA00022801"/>
    </source>
</evidence>
<evidence type="ECO:0000256" key="5">
    <source>
        <dbReference type="ARBA" id="ARBA00022840"/>
    </source>
</evidence>
<sequence length="1349" mass="150635">MPPKRGIVKSGNAGNSSKANKNPPAEPSTDPPPLFPPGSKYPLSLLQERCRKLGWEKPIVDTRARGNEGFSFVVTLKRYNSKTSQNDVVRMEPHPPYCRPSAIEARHWGATYALYRFSNGLQYQHVLPPGPREYWKELAEQHKKIEEHQKWMYDADPFAAQKMVEERQAKAAQRKEESSKMNRADDPRLTNRSSTNYPEVIMAGDLRDLVENAVKKVLGISSLQLFSRLTSGTKKGFELYPEEAENTPLTLAPDVIPEISLQLGHLGFTKAQIKDATKFLSQESPLTFKLLDSLSPLEAAIEYLILHVPECDLPEQFLPSVNASNPFITSAHSGQDDLVRRWVEDKAVKEAGWPPQAVKECIAAEPDSLKRWDLLMVALGRKLIGEQTLIATDIGKATPYVIEEDENEALGAYLEEEGHLVLPLFSAPIKIHILFSATEQYPRPSYIPIYITSNTTAAYVRLHLLSRFLTTMQANPELEAGQGFVMTVMQIIEAEWATVEDHGPPDISTVMKYLIPSRDEDRADDPASRSAPSKIKRIIRQRRNPQQDVNHIRREFESLVQTEKYKAMLQKRMRLPAFEAKDDFLDKLEKNRVVVVVVVKLRSVYSLITSNRGSQASIIVTQPRRISAISVAARVSEERIEDGSVGYAIRGESKQGINTKLLFCTTGVVLRRLSTGDTLQDVSHIVVDEVHERSIDGDFLLLELKELLNRHPTLKVVLMSATINHETFVKYFNDAPLLMIPGFTHPVTDKYLEDVLSETNYRPPVVRAAKGKKGMTAQELRQDYEAEGIISSVADAIQNIIRSERIDYDLIASLVNHIIDTADDRGGILIFLPGVNEIKQSVETIRKSIHDKNAVVLPLHANLSNDEQRKVFQPTKSWKVIAATNVAETSITIDDVIYVIDAGRVKETQFDPETNLSSLVETWVNRAAAKQRRGRAGRTRPGICYKLYTRKQEKNMDKFPVPEILRVPLESISLSVKAAREDEDVKEFLSKAIDPPAVAAIDRAWNTLEELGAVSEDGRLTALGKHMSMLPVDVRLAKMLVLGTIFQCLGPISTVAALLSSKPLFMSPMEKRDEAAAARARFLTGDSDLLTDVNAFEEVLKMRAEGKSQGSIRSFCEENFISMATVREVSTLRQDFVSGLAEIGLVPLDATPMTPALNTASSNLNVVKAAMLGGLWPRVARVRLPENKIKYDKVSAGAVQRENVAKDFQILDLKEGRVFLHPGSVLFNVSNWKPPFLFYFHKYMSSKVFLRDATKVPIYAILLFGGPVTVNHVRGDLTIGNKENFIKLSAIPRIGILVNQLRRLFDAELQRSIEEGTMLTSSSGNPVINAIGALLTRDGRSEDFGAPGP</sequence>
<dbReference type="PROSITE" id="PS00690">
    <property type="entry name" value="DEAH_ATP_HELICASE"/>
    <property type="match status" value="1"/>
</dbReference>
<dbReference type="Pfam" id="PF00270">
    <property type="entry name" value="DEAD"/>
    <property type="match status" value="1"/>
</dbReference>
<dbReference type="Pfam" id="PF24385">
    <property type="entry name" value="DSRM_DHX29"/>
    <property type="match status" value="1"/>
</dbReference>
<dbReference type="SMART" id="SM00847">
    <property type="entry name" value="HA2"/>
    <property type="match status" value="1"/>
</dbReference>
<evidence type="ECO:0000313" key="9">
    <source>
        <dbReference type="EMBL" id="PPQ99940.1"/>
    </source>
</evidence>
<proteinExistence type="predicted"/>
<keyword evidence="4" id="KW-0347">Helicase</keyword>
<dbReference type="Pfam" id="PF00271">
    <property type="entry name" value="Helicase_C"/>
    <property type="match status" value="1"/>
</dbReference>
<dbReference type="PROSITE" id="PS51192">
    <property type="entry name" value="HELICASE_ATP_BIND_1"/>
    <property type="match status" value="1"/>
</dbReference>
<dbReference type="Proteomes" id="UP000284706">
    <property type="component" value="Unassembled WGS sequence"/>
</dbReference>
<dbReference type="InterPro" id="IPR014001">
    <property type="entry name" value="Helicase_ATP-bd"/>
</dbReference>
<comment type="caution">
    <text evidence="9">The sequence shown here is derived from an EMBL/GenBank/DDBJ whole genome shotgun (WGS) entry which is preliminary data.</text>
</comment>
<feature type="region of interest" description="Disordered" evidence="6">
    <location>
        <begin position="1"/>
        <end position="39"/>
    </location>
</feature>
<dbReference type="GO" id="GO:0005524">
    <property type="term" value="F:ATP binding"/>
    <property type="evidence" value="ECO:0007669"/>
    <property type="project" value="UniProtKB-KW"/>
</dbReference>
<dbReference type="OrthoDB" id="5600252at2759"/>
<dbReference type="EC" id="3.6.4.13" evidence="1"/>
<dbReference type="InterPro" id="IPR059023">
    <property type="entry name" value="RNA_hel_CTD"/>
</dbReference>
<evidence type="ECO:0000256" key="6">
    <source>
        <dbReference type="SAM" id="MobiDB-lite"/>
    </source>
</evidence>
<dbReference type="FunFam" id="1.20.120.1080:FF:000002">
    <property type="entry name" value="Putative ATP-dependent RNA helicase DHX36"/>
    <property type="match status" value="1"/>
</dbReference>
<dbReference type="InterPro" id="IPR001650">
    <property type="entry name" value="Helicase_C-like"/>
</dbReference>
<reference evidence="9 10" key="1">
    <citation type="journal article" date="2018" name="Evol. Lett.">
        <title>Horizontal gene cluster transfer increased hallucinogenic mushroom diversity.</title>
        <authorList>
            <person name="Reynolds H.T."/>
            <person name="Vijayakumar V."/>
            <person name="Gluck-Thaler E."/>
            <person name="Korotkin H.B."/>
            <person name="Matheny P.B."/>
            <person name="Slot J.C."/>
        </authorList>
    </citation>
    <scope>NUCLEOTIDE SEQUENCE [LARGE SCALE GENOMIC DNA]</scope>
    <source>
        <strain evidence="9 10">SRW20</strain>
    </source>
</reference>
<dbReference type="InterPro" id="IPR056328">
    <property type="entry name" value="DSRM_DHX29"/>
</dbReference>
<dbReference type="SMART" id="SM00487">
    <property type="entry name" value="DEXDc"/>
    <property type="match status" value="1"/>
</dbReference>
<gene>
    <name evidence="9" type="ORF">CVT26_009295</name>
</gene>
<dbReference type="GO" id="GO:1990904">
    <property type="term" value="C:ribonucleoprotein complex"/>
    <property type="evidence" value="ECO:0007669"/>
    <property type="project" value="UniProtKB-ARBA"/>
</dbReference>
<dbReference type="PROSITE" id="PS51194">
    <property type="entry name" value="HELICASE_CTER"/>
    <property type="match status" value="1"/>
</dbReference>
<dbReference type="InterPro" id="IPR048333">
    <property type="entry name" value="HA2_WH"/>
</dbReference>
<organism evidence="9 10">
    <name type="scientific">Gymnopilus dilepis</name>
    <dbReference type="NCBI Taxonomy" id="231916"/>
    <lineage>
        <taxon>Eukaryota</taxon>
        <taxon>Fungi</taxon>
        <taxon>Dikarya</taxon>
        <taxon>Basidiomycota</taxon>
        <taxon>Agaricomycotina</taxon>
        <taxon>Agaricomycetes</taxon>
        <taxon>Agaricomycetidae</taxon>
        <taxon>Agaricales</taxon>
        <taxon>Agaricineae</taxon>
        <taxon>Hymenogastraceae</taxon>
        <taxon>Gymnopilus</taxon>
    </lineage>
</organism>
<feature type="region of interest" description="Disordered" evidence="6">
    <location>
        <begin position="168"/>
        <end position="194"/>
    </location>
</feature>
<evidence type="ECO:0000313" key="10">
    <source>
        <dbReference type="Proteomes" id="UP000284706"/>
    </source>
</evidence>
<dbReference type="Gene3D" id="1.20.120.1080">
    <property type="match status" value="1"/>
</dbReference>
<dbReference type="Pfam" id="PF04408">
    <property type="entry name" value="WHD_HA2"/>
    <property type="match status" value="1"/>
</dbReference>
<feature type="compositionally biased region" description="Pro residues" evidence="6">
    <location>
        <begin position="24"/>
        <end position="36"/>
    </location>
</feature>
<feature type="domain" description="Helicase C-terminal" evidence="8">
    <location>
        <begin position="814"/>
        <end position="980"/>
    </location>
</feature>
<evidence type="ECO:0000256" key="1">
    <source>
        <dbReference type="ARBA" id="ARBA00012552"/>
    </source>
</evidence>
<keyword evidence="5" id="KW-0067">ATP-binding</keyword>
<dbReference type="InterPro" id="IPR002464">
    <property type="entry name" value="DNA/RNA_helicase_DEAH_CS"/>
</dbReference>
<dbReference type="PANTHER" id="PTHR18934:SF267">
    <property type="entry name" value="ATP-DEPENDENT RNA HELICASE YLR419W-RELATED"/>
    <property type="match status" value="1"/>
</dbReference>
<keyword evidence="2" id="KW-0547">Nucleotide-binding</keyword>
<protein>
    <recommendedName>
        <fullName evidence="1">RNA helicase</fullName>
        <ecNumber evidence="1">3.6.4.13</ecNumber>
    </recommendedName>
</protein>
<evidence type="ECO:0000256" key="2">
    <source>
        <dbReference type="ARBA" id="ARBA00022741"/>
    </source>
</evidence>
<dbReference type="Gene3D" id="3.40.50.300">
    <property type="entry name" value="P-loop containing nucleotide triphosphate hydrolases"/>
    <property type="match status" value="2"/>
</dbReference>
<dbReference type="CDD" id="cd17917">
    <property type="entry name" value="DEXHc_RHA-like"/>
    <property type="match status" value="1"/>
</dbReference>
<dbReference type="STRING" id="231916.A0A409YAC2"/>
<dbReference type="InterPro" id="IPR011709">
    <property type="entry name" value="DEAD-box_helicase_OB_fold"/>
</dbReference>
<dbReference type="Pfam" id="PF26026">
    <property type="entry name" value="RNA_hel_CTD"/>
    <property type="match status" value="1"/>
</dbReference>
<dbReference type="InterPro" id="IPR007502">
    <property type="entry name" value="Helicase-assoc_dom"/>
</dbReference>
<dbReference type="SMART" id="SM00490">
    <property type="entry name" value="HELICc"/>
    <property type="match status" value="1"/>
</dbReference>
<dbReference type="Pfam" id="PF21010">
    <property type="entry name" value="HA2_C"/>
    <property type="match status" value="1"/>
</dbReference>
<dbReference type="GO" id="GO:0003723">
    <property type="term" value="F:RNA binding"/>
    <property type="evidence" value="ECO:0007669"/>
    <property type="project" value="TreeGrafter"/>
</dbReference>
<dbReference type="PANTHER" id="PTHR18934">
    <property type="entry name" value="ATP-DEPENDENT RNA HELICASE"/>
    <property type="match status" value="1"/>
</dbReference>
<name>A0A409YAC2_9AGAR</name>
<dbReference type="InParanoid" id="A0A409YAC2"/>
<dbReference type="GO" id="GO:0003724">
    <property type="term" value="F:RNA helicase activity"/>
    <property type="evidence" value="ECO:0007669"/>
    <property type="project" value="UniProtKB-EC"/>
</dbReference>
<dbReference type="InterPro" id="IPR027417">
    <property type="entry name" value="P-loop_NTPase"/>
</dbReference>
<feature type="domain" description="Helicase ATP-binding" evidence="7">
    <location>
        <begin position="618"/>
        <end position="741"/>
    </location>
</feature>
<accession>A0A409YAC2</accession>
<dbReference type="FunCoup" id="A0A409YAC2">
    <property type="interactions" value="451"/>
</dbReference>
<keyword evidence="10" id="KW-1185">Reference proteome</keyword>